<keyword evidence="5 11" id="KW-0808">Transferase</keyword>
<keyword evidence="15" id="KW-1185">Reference proteome</keyword>
<keyword evidence="7 11" id="KW-0418">Kinase</keyword>
<dbReference type="SUPFAM" id="SSF52540">
    <property type="entry name" value="P-loop containing nucleoside triphosphate hydrolases"/>
    <property type="match status" value="1"/>
</dbReference>
<evidence type="ECO:0000256" key="12">
    <source>
        <dbReference type="SAM" id="MobiDB-lite"/>
    </source>
</evidence>
<comment type="similarity">
    <text evidence="2 11">Belongs to the guanylate kinase family.</text>
</comment>
<comment type="catalytic activity">
    <reaction evidence="10 11">
        <text>GMP + ATP = GDP + ADP</text>
        <dbReference type="Rhea" id="RHEA:20780"/>
        <dbReference type="ChEBI" id="CHEBI:30616"/>
        <dbReference type="ChEBI" id="CHEBI:58115"/>
        <dbReference type="ChEBI" id="CHEBI:58189"/>
        <dbReference type="ChEBI" id="CHEBI:456216"/>
        <dbReference type="EC" id="2.7.4.8"/>
    </reaction>
</comment>
<keyword evidence="6 11" id="KW-0547">Nucleotide-binding</keyword>
<evidence type="ECO:0000256" key="5">
    <source>
        <dbReference type="ARBA" id="ARBA00022679"/>
    </source>
</evidence>
<dbReference type="AlphaFoldDB" id="A0A7X0IG61"/>
<comment type="function">
    <text evidence="1 11">Essential for recycling GMP and indirectly, cGMP.</text>
</comment>
<evidence type="ECO:0000256" key="6">
    <source>
        <dbReference type="ARBA" id="ARBA00022741"/>
    </source>
</evidence>
<sequence length="206" mass="22569">MPPSGSPEGTDLSSGPKGNRLTVLSGPSGVGKSTVVAELRRSHPEVWLSVSVTTRAPRPGERHGVEYYFVPGSEFDRLVAGGELLEWAEFAGNRYGTPRAPVERRLAEGVPALLEIDLQGARQVRDTMPDALLVFLAPPSWEELESRLRGRGTEPEDVIARRLAAGRVEMAAEKEFDLTLVNTAVEDVCGRLIELLVRDDSHPRRH</sequence>
<gene>
    <name evidence="11" type="primary">gmk</name>
    <name evidence="14" type="ORF">BJ992_004002</name>
</gene>
<dbReference type="Proteomes" id="UP000555564">
    <property type="component" value="Unassembled WGS sequence"/>
</dbReference>
<dbReference type="CDD" id="cd00071">
    <property type="entry name" value="GMPK"/>
    <property type="match status" value="1"/>
</dbReference>
<evidence type="ECO:0000256" key="7">
    <source>
        <dbReference type="ARBA" id="ARBA00022777"/>
    </source>
</evidence>
<accession>A0A7X0IG61</accession>
<dbReference type="InterPro" id="IPR017665">
    <property type="entry name" value="Guanylate_kinase"/>
</dbReference>
<dbReference type="Pfam" id="PF00625">
    <property type="entry name" value="Guanylate_kin"/>
    <property type="match status" value="1"/>
</dbReference>
<dbReference type="GO" id="GO:0004385">
    <property type="term" value="F:GMP kinase activity"/>
    <property type="evidence" value="ECO:0007669"/>
    <property type="project" value="UniProtKB-UniRule"/>
</dbReference>
<feature type="binding site" evidence="11">
    <location>
        <begin position="26"/>
        <end position="33"/>
    </location>
    <ligand>
        <name>ATP</name>
        <dbReference type="ChEBI" id="CHEBI:30616"/>
    </ligand>
</feature>
<keyword evidence="8 11" id="KW-0067">ATP-binding</keyword>
<dbReference type="NCBIfam" id="TIGR03263">
    <property type="entry name" value="guanyl_kin"/>
    <property type="match status" value="1"/>
</dbReference>
<dbReference type="InterPro" id="IPR008145">
    <property type="entry name" value="GK/Ca_channel_bsu"/>
</dbReference>
<evidence type="ECO:0000256" key="11">
    <source>
        <dbReference type="HAMAP-Rule" id="MF_00328"/>
    </source>
</evidence>
<protein>
    <recommendedName>
        <fullName evidence="4 11">Guanylate kinase</fullName>
        <ecNumber evidence="3 11">2.7.4.8</ecNumber>
    </recommendedName>
    <alternativeName>
        <fullName evidence="9 11">GMP kinase</fullName>
    </alternativeName>
</protein>
<evidence type="ECO:0000256" key="2">
    <source>
        <dbReference type="ARBA" id="ARBA00005790"/>
    </source>
</evidence>
<dbReference type="Gene3D" id="3.40.50.300">
    <property type="entry name" value="P-loop containing nucleotide triphosphate hydrolases"/>
    <property type="match status" value="1"/>
</dbReference>
<proteinExistence type="inferred from homology"/>
<dbReference type="GO" id="GO:0005829">
    <property type="term" value="C:cytosol"/>
    <property type="evidence" value="ECO:0007669"/>
    <property type="project" value="TreeGrafter"/>
</dbReference>
<dbReference type="EMBL" id="JACHIU010000001">
    <property type="protein sequence ID" value="MBB6474571.1"/>
    <property type="molecule type" value="Genomic_DNA"/>
</dbReference>
<feature type="region of interest" description="Disordered" evidence="12">
    <location>
        <begin position="1"/>
        <end position="30"/>
    </location>
</feature>
<dbReference type="InterPro" id="IPR020590">
    <property type="entry name" value="Guanylate_kinase_CS"/>
</dbReference>
<dbReference type="PANTHER" id="PTHR23117:SF13">
    <property type="entry name" value="GUANYLATE KINASE"/>
    <property type="match status" value="1"/>
</dbReference>
<evidence type="ECO:0000256" key="1">
    <source>
        <dbReference type="ARBA" id="ARBA00003531"/>
    </source>
</evidence>
<dbReference type="FunFam" id="3.30.63.10:FF:000002">
    <property type="entry name" value="Guanylate kinase 1"/>
    <property type="match status" value="1"/>
</dbReference>
<evidence type="ECO:0000256" key="8">
    <source>
        <dbReference type="ARBA" id="ARBA00022840"/>
    </source>
</evidence>
<keyword evidence="11" id="KW-0963">Cytoplasm</keyword>
<dbReference type="PROSITE" id="PS00856">
    <property type="entry name" value="GUANYLATE_KINASE_1"/>
    <property type="match status" value="1"/>
</dbReference>
<organism evidence="14 15">
    <name type="scientific">Sphaerisporangium rubeum</name>
    <dbReference type="NCBI Taxonomy" id="321317"/>
    <lineage>
        <taxon>Bacteria</taxon>
        <taxon>Bacillati</taxon>
        <taxon>Actinomycetota</taxon>
        <taxon>Actinomycetes</taxon>
        <taxon>Streptosporangiales</taxon>
        <taxon>Streptosporangiaceae</taxon>
        <taxon>Sphaerisporangium</taxon>
    </lineage>
</organism>
<dbReference type="PANTHER" id="PTHR23117">
    <property type="entry name" value="GUANYLATE KINASE-RELATED"/>
    <property type="match status" value="1"/>
</dbReference>
<dbReference type="InterPro" id="IPR008144">
    <property type="entry name" value="Guanylate_kin-like_dom"/>
</dbReference>
<dbReference type="SMART" id="SM00072">
    <property type="entry name" value="GuKc"/>
    <property type="match status" value="1"/>
</dbReference>
<evidence type="ECO:0000313" key="14">
    <source>
        <dbReference type="EMBL" id="MBB6474571.1"/>
    </source>
</evidence>
<dbReference type="Gene3D" id="3.30.63.10">
    <property type="entry name" value="Guanylate Kinase phosphate binding domain"/>
    <property type="match status" value="1"/>
</dbReference>
<evidence type="ECO:0000259" key="13">
    <source>
        <dbReference type="PROSITE" id="PS50052"/>
    </source>
</evidence>
<dbReference type="GO" id="GO:0005524">
    <property type="term" value="F:ATP binding"/>
    <property type="evidence" value="ECO:0007669"/>
    <property type="project" value="UniProtKB-UniRule"/>
</dbReference>
<evidence type="ECO:0000256" key="9">
    <source>
        <dbReference type="ARBA" id="ARBA00030128"/>
    </source>
</evidence>
<feature type="domain" description="Guanylate kinase-like" evidence="13">
    <location>
        <begin position="19"/>
        <end position="197"/>
    </location>
</feature>
<reference evidence="14 15" key="1">
    <citation type="submission" date="2020-08" db="EMBL/GenBank/DDBJ databases">
        <title>Sequencing the genomes of 1000 actinobacteria strains.</title>
        <authorList>
            <person name="Klenk H.-P."/>
        </authorList>
    </citation>
    <scope>NUCLEOTIDE SEQUENCE [LARGE SCALE GENOMIC DNA]</scope>
    <source>
        <strain evidence="14 15">DSM 44936</strain>
    </source>
</reference>
<name>A0A7X0IG61_9ACTN</name>
<dbReference type="EC" id="2.7.4.8" evidence="3 11"/>
<evidence type="ECO:0000256" key="3">
    <source>
        <dbReference type="ARBA" id="ARBA00012961"/>
    </source>
</evidence>
<dbReference type="PROSITE" id="PS50052">
    <property type="entry name" value="GUANYLATE_KINASE_2"/>
    <property type="match status" value="1"/>
</dbReference>
<evidence type="ECO:0000256" key="10">
    <source>
        <dbReference type="ARBA" id="ARBA00048594"/>
    </source>
</evidence>
<dbReference type="HAMAP" id="MF_00328">
    <property type="entry name" value="Guanylate_kinase"/>
    <property type="match status" value="1"/>
</dbReference>
<comment type="subcellular location">
    <subcellularLocation>
        <location evidence="11">Cytoplasm</location>
    </subcellularLocation>
</comment>
<comment type="caution">
    <text evidence="14">The sequence shown here is derived from an EMBL/GenBank/DDBJ whole genome shotgun (WGS) entry which is preliminary data.</text>
</comment>
<evidence type="ECO:0000313" key="15">
    <source>
        <dbReference type="Proteomes" id="UP000555564"/>
    </source>
</evidence>
<dbReference type="RefSeq" id="WP_184983184.1">
    <property type="nucleotide sequence ID" value="NZ_BAAALO010000066.1"/>
</dbReference>
<dbReference type="InterPro" id="IPR027417">
    <property type="entry name" value="P-loop_NTPase"/>
</dbReference>
<evidence type="ECO:0000256" key="4">
    <source>
        <dbReference type="ARBA" id="ARBA00016296"/>
    </source>
</evidence>